<evidence type="ECO:0000313" key="19">
    <source>
        <dbReference type="Proteomes" id="UP000094271"/>
    </source>
</evidence>
<evidence type="ECO:0000256" key="8">
    <source>
        <dbReference type="ARBA" id="ARBA00023277"/>
    </source>
</evidence>
<evidence type="ECO:0000313" key="15">
    <source>
        <dbReference type="EMBL" id="ODM03611.1"/>
    </source>
</evidence>
<feature type="binding site" evidence="11">
    <location>
        <position position="226"/>
    </location>
    <ligand>
        <name>Mn(2+)</name>
        <dbReference type="ChEBI" id="CHEBI:29035"/>
    </ligand>
</feature>
<keyword evidence="4 11" id="KW-0479">Metal-binding</keyword>
<feature type="binding site" evidence="11">
    <location>
        <position position="170"/>
    </location>
    <ligand>
        <name>Mn(2+)</name>
        <dbReference type="ChEBI" id="CHEBI:29035"/>
    </ligand>
</feature>
<dbReference type="EMBL" id="MEHD01000036">
    <property type="protein sequence ID" value="ODR49848.1"/>
    <property type="molecule type" value="Genomic_DNA"/>
</dbReference>
<protein>
    <submittedName>
        <fullName evidence="15">Alpha-glucosidase</fullName>
        <ecNumber evidence="15">3.2.1.20</ecNumber>
    </submittedName>
</protein>
<evidence type="ECO:0000256" key="3">
    <source>
        <dbReference type="ARBA" id="ARBA00011881"/>
    </source>
</evidence>
<dbReference type="GeneID" id="29729559"/>
<feature type="binding site" evidence="10">
    <location>
        <position position="149"/>
    </location>
    <ligand>
        <name>substrate</name>
    </ligand>
</feature>
<dbReference type="InterPro" id="IPR001088">
    <property type="entry name" value="Glyco_hydro_4"/>
</dbReference>
<keyword evidence="11" id="KW-0533">Nickel</keyword>
<evidence type="ECO:0000256" key="11">
    <source>
        <dbReference type="PIRSR" id="PIRSR601088-3"/>
    </source>
</evidence>
<evidence type="ECO:0000313" key="18">
    <source>
        <dbReference type="Proteomes" id="UP000094067"/>
    </source>
</evidence>
<accession>A0A1E3A5D9</accession>
<dbReference type="Proteomes" id="UP000094869">
    <property type="component" value="Unassembled WGS sequence"/>
</dbReference>
<dbReference type="EMBL" id="MEHA01000021">
    <property type="protein sequence ID" value="ODR46999.1"/>
    <property type="molecule type" value="Genomic_DNA"/>
</dbReference>
<feature type="domain" description="Glycosyl hydrolase family 4 C-terminal" evidence="14">
    <location>
        <begin position="222"/>
        <end position="432"/>
    </location>
</feature>
<comment type="caution">
    <text evidence="15">The sequence shown here is derived from an EMBL/GenBank/DDBJ whole genome shotgun (WGS) entry which is preliminary data.</text>
</comment>
<comment type="cofactor">
    <cofactor evidence="13">
        <name>NAD(+)</name>
        <dbReference type="ChEBI" id="CHEBI:57540"/>
    </cofactor>
    <text evidence="13">Binds 1 NAD(+) per subunit.</text>
</comment>
<evidence type="ECO:0000313" key="17">
    <source>
        <dbReference type="EMBL" id="ODR49848.1"/>
    </source>
</evidence>
<dbReference type="Pfam" id="PF02056">
    <property type="entry name" value="Glyco_hydro_4"/>
    <property type="match status" value="1"/>
</dbReference>
<evidence type="ECO:0000256" key="6">
    <source>
        <dbReference type="ARBA" id="ARBA00023027"/>
    </source>
</evidence>
<dbReference type="Proteomes" id="UP000094271">
    <property type="component" value="Unassembled WGS sequence"/>
</dbReference>
<keyword evidence="6 13" id="KW-0520">NAD</keyword>
<comment type="subunit">
    <text evidence="3">Homotetramer.</text>
</comment>
<comment type="cofactor">
    <cofactor evidence="1">
        <name>Mn(2+)</name>
        <dbReference type="ChEBI" id="CHEBI:29035"/>
    </cofactor>
</comment>
<feature type="binding site" evidence="10">
    <location>
        <position position="295"/>
    </location>
    <ligand>
        <name>substrate</name>
    </ligand>
</feature>
<reference evidence="16 19" key="3">
    <citation type="submission" date="2016-08" db="EMBL/GenBank/DDBJ databases">
        <authorList>
            <person name="Seilhamer J.J."/>
        </authorList>
    </citation>
    <scope>NUCLEOTIDE SEQUENCE [LARGE SCALE GENOMIC DNA]</scope>
    <source>
        <strain evidence="16 19">NML150140-1</strain>
    </source>
</reference>
<dbReference type="AlphaFoldDB" id="A0A1E3A5D9"/>
<dbReference type="SUPFAM" id="SSF56327">
    <property type="entry name" value="LDH C-terminal domain-like"/>
    <property type="match status" value="1"/>
</dbReference>
<evidence type="ECO:0000313" key="20">
    <source>
        <dbReference type="Proteomes" id="UP000094869"/>
    </source>
</evidence>
<gene>
    <name evidence="15" type="primary">palH</name>
    <name evidence="16" type="ORF">BEI59_23540</name>
    <name evidence="15" type="ORF">BEI61_04409</name>
    <name evidence="17" type="ORF">BEI63_22255</name>
</gene>
<evidence type="ECO:0000256" key="10">
    <source>
        <dbReference type="PIRSR" id="PIRSR601088-2"/>
    </source>
</evidence>
<sequence>MRKGPKIVVIGAGSASFGLTNLGAIMRTEELHGAQLYLCDLNQEGLGQITRLAERLNREWDAGMKIGQDTDCRKLLPGADFVIISVAIDREACWEKDHEIALKYGIIHYAENGGPGGFFHAARNIALLMPVFRSIEELCPNALVLNFTNPMTRICTAAARYTKLKMVGICHQIDFGYMMAGRILGRTLGLSINHDYCFRWNHDPEEHRIADAAHERLDILAAGTNHFTWFLSIKDKQTGEELLPLFKKLFLEQKEFEPYTRSIIETFDQCPTSGDAHFLEYMPFTSNRARGGWERYDIQMYPLKGQDLMRDQMWQDIADMADGKKGIDGLKHVKTERAEIIMASVWTDSHHYDYAVNLPNTQGLITNMDRDAVVEVPAVMGIHGIQGVAVGELPKIPAVFCNRQKEIVDVAVKAMVEGDRKLALQALCLDPMIDDIEVAKHLLEDSLTAFADYLPQFQ</sequence>
<keyword evidence="11" id="KW-0170">Cobalt</keyword>
<dbReference type="GO" id="GO:0046872">
    <property type="term" value="F:metal ion binding"/>
    <property type="evidence" value="ECO:0007669"/>
    <property type="project" value="UniProtKB-KW"/>
</dbReference>
<dbReference type="GO" id="GO:0016616">
    <property type="term" value="F:oxidoreductase activity, acting on the CH-OH group of donors, NAD or NADP as acceptor"/>
    <property type="evidence" value="ECO:0007669"/>
    <property type="project" value="InterPro"/>
</dbReference>
<dbReference type="OrthoDB" id="9808275at2"/>
<keyword evidence="7 11" id="KW-0464">Manganese</keyword>
<dbReference type="Gene3D" id="3.90.1820.10">
    <property type="entry name" value="AglA-like glucosidase"/>
    <property type="match status" value="1"/>
</dbReference>
<keyword evidence="20" id="KW-1185">Reference proteome</keyword>
<keyword evidence="9 13" id="KW-0326">Glycosidase</keyword>
<dbReference type="GO" id="GO:0004558">
    <property type="term" value="F:alpha-1,4-glucosidase activity"/>
    <property type="evidence" value="ECO:0007669"/>
    <property type="project" value="UniProtKB-EC"/>
</dbReference>
<keyword evidence="11" id="KW-0408">Iron</keyword>
<feature type="site" description="Increases basicity of active site Tyr" evidence="12">
    <location>
        <position position="111"/>
    </location>
</feature>
<dbReference type="SUPFAM" id="SSF51735">
    <property type="entry name" value="NAD(P)-binding Rossmann-fold domains"/>
    <property type="match status" value="1"/>
</dbReference>
<dbReference type="Pfam" id="PF11975">
    <property type="entry name" value="Glyco_hydro_4C"/>
    <property type="match status" value="1"/>
</dbReference>
<dbReference type="GO" id="GO:0005975">
    <property type="term" value="P:carbohydrate metabolic process"/>
    <property type="evidence" value="ECO:0007669"/>
    <property type="project" value="InterPro"/>
</dbReference>
<dbReference type="RefSeq" id="WP_009253657.1">
    <property type="nucleotide sequence ID" value="NZ_BAABXS010000001.1"/>
</dbReference>
<organism evidence="15 18">
    <name type="scientific">Eisenbergiella tayi</name>
    <dbReference type="NCBI Taxonomy" id="1432052"/>
    <lineage>
        <taxon>Bacteria</taxon>
        <taxon>Bacillati</taxon>
        <taxon>Bacillota</taxon>
        <taxon>Clostridia</taxon>
        <taxon>Lachnospirales</taxon>
        <taxon>Lachnospiraceae</taxon>
        <taxon>Eisenbergiella</taxon>
    </lineage>
</organism>
<evidence type="ECO:0000313" key="16">
    <source>
        <dbReference type="EMBL" id="ODR46999.1"/>
    </source>
</evidence>
<name>A0A1E3A5D9_9FIRM</name>
<evidence type="ECO:0000256" key="2">
    <source>
        <dbReference type="ARBA" id="ARBA00010141"/>
    </source>
</evidence>
<dbReference type="InterPro" id="IPR015955">
    <property type="entry name" value="Lactate_DH/Glyco_Ohase_4_C"/>
</dbReference>
<dbReference type="PANTHER" id="PTHR32092">
    <property type="entry name" value="6-PHOSPHO-BETA-GLUCOSIDASE-RELATED"/>
    <property type="match status" value="1"/>
</dbReference>
<evidence type="ECO:0000259" key="14">
    <source>
        <dbReference type="Pfam" id="PF11975"/>
    </source>
</evidence>
<evidence type="ECO:0000256" key="1">
    <source>
        <dbReference type="ARBA" id="ARBA00001936"/>
    </source>
</evidence>
<dbReference type="PANTHER" id="PTHR32092:SF6">
    <property type="entry name" value="ALPHA-GALACTOSIDASE"/>
    <property type="match status" value="1"/>
</dbReference>
<dbReference type="EMBL" id="MCGH01000003">
    <property type="protein sequence ID" value="ODM03611.1"/>
    <property type="molecule type" value="Genomic_DNA"/>
</dbReference>
<keyword evidence="8" id="KW-0119">Carbohydrate metabolism</keyword>
<comment type="similarity">
    <text evidence="2 13">Belongs to the glycosyl hydrolase 4 family.</text>
</comment>
<evidence type="ECO:0000256" key="9">
    <source>
        <dbReference type="ARBA" id="ARBA00023295"/>
    </source>
</evidence>
<dbReference type="EC" id="3.2.1.20" evidence="15"/>
<evidence type="ECO:0000256" key="5">
    <source>
        <dbReference type="ARBA" id="ARBA00022801"/>
    </source>
</evidence>
<dbReference type="Proteomes" id="UP000094067">
    <property type="component" value="Unassembled WGS sequence"/>
</dbReference>
<evidence type="ECO:0000256" key="12">
    <source>
        <dbReference type="PIRSR" id="PIRSR601088-4"/>
    </source>
</evidence>
<reference evidence="15 18" key="1">
    <citation type="submission" date="2016-07" db="EMBL/GenBank/DDBJ databases">
        <title>Characterization of isolates of Eisenbergiella tayi derived from blood cultures, using whole genome sequencing.</title>
        <authorList>
            <person name="Burdz T."/>
            <person name="Wiebe D."/>
            <person name="Huynh C."/>
            <person name="Bernard K."/>
        </authorList>
    </citation>
    <scope>NUCLEOTIDE SEQUENCE [LARGE SCALE GENOMIC DNA]</scope>
    <source>
        <strain evidence="15 18">NML 110608</strain>
    </source>
</reference>
<dbReference type="InterPro" id="IPR022616">
    <property type="entry name" value="Glyco_hydro_4_C"/>
</dbReference>
<dbReference type="InterPro" id="IPR036291">
    <property type="entry name" value="NAD(P)-bd_dom_sf"/>
</dbReference>
<reference evidence="17 20" key="2">
    <citation type="submission" date="2016-08" db="EMBL/GenBank/DDBJ databases">
        <title>Characterization of Isolates of Eisenbergiella tayi Derived from Blood Cultures, Using Whole Genome Sequencing.</title>
        <authorList>
            <person name="Bernier A.-M."/>
            <person name="Burdz T."/>
            <person name="Wiebe D."/>
            <person name="Bernard K."/>
        </authorList>
    </citation>
    <scope>NUCLEOTIDE SEQUENCE [LARGE SCALE GENOMIC DNA]</scope>
    <source>
        <strain evidence="17 20">NML120146</strain>
    </source>
</reference>
<dbReference type="PRINTS" id="PR00732">
    <property type="entry name" value="GLHYDRLASE4"/>
</dbReference>
<keyword evidence="5 13" id="KW-0378">Hydrolase</keyword>
<evidence type="ECO:0000256" key="4">
    <source>
        <dbReference type="ARBA" id="ARBA00022723"/>
    </source>
</evidence>
<evidence type="ECO:0000256" key="7">
    <source>
        <dbReference type="ARBA" id="ARBA00023211"/>
    </source>
</evidence>
<dbReference type="InterPro" id="IPR053715">
    <property type="entry name" value="GH4_Enzyme_sf"/>
</dbReference>
<proteinExistence type="inferred from homology"/>
<evidence type="ECO:0000256" key="13">
    <source>
        <dbReference type="RuleBase" id="RU361152"/>
    </source>
</evidence>